<dbReference type="Gene3D" id="3.40.50.720">
    <property type="entry name" value="NAD(P)-binding Rossmann-like Domain"/>
    <property type="match status" value="1"/>
</dbReference>
<gene>
    <name evidence="2" type="ORF">ODE01S_22870</name>
</gene>
<dbReference type="RefSeq" id="WP_147148975.1">
    <property type="nucleotide sequence ID" value="NZ_BJXN01000025.1"/>
</dbReference>
<dbReference type="AlphaFoldDB" id="A0A511RMG0"/>
<organism evidence="2 3">
    <name type="scientific">Oceanithermus desulfurans NBRC 100063</name>
    <dbReference type="NCBI Taxonomy" id="1227550"/>
    <lineage>
        <taxon>Bacteria</taxon>
        <taxon>Thermotogati</taxon>
        <taxon>Deinococcota</taxon>
        <taxon>Deinococci</taxon>
        <taxon>Thermales</taxon>
        <taxon>Thermaceae</taxon>
        <taxon>Oceanithermus</taxon>
    </lineage>
</organism>
<dbReference type="EMBL" id="BJXN01000025">
    <property type="protein sequence ID" value="GEM90853.1"/>
    <property type="molecule type" value="Genomic_DNA"/>
</dbReference>
<sequence>MHIVERDEDLRWILGSAYTVAVLGAHPDPKRPAHYVPAYLREHGYRVLPVNPKYAGRELFGERVRARLDEIDEPVDVVDVFRAADKLDGHLDEILAMEPPPGVVWLQLGIRNDAFAEKLTDAGITVVQDRCMLAEHRRLM</sequence>
<evidence type="ECO:0000313" key="3">
    <source>
        <dbReference type="Proteomes" id="UP000321827"/>
    </source>
</evidence>
<dbReference type="PANTHER" id="PTHR33303">
    <property type="entry name" value="CYTOPLASMIC PROTEIN-RELATED"/>
    <property type="match status" value="1"/>
</dbReference>
<feature type="domain" description="CoA-binding" evidence="1">
    <location>
        <begin position="14"/>
        <end position="110"/>
    </location>
</feature>
<accession>A0A511RMG0</accession>
<dbReference type="Pfam" id="PF13380">
    <property type="entry name" value="CoA_binding_2"/>
    <property type="match status" value="1"/>
</dbReference>
<comment type="caution">
    <text evidence="2">The sequence shown here is derived from an EMBL/GenBank/DDBJ whole genome shotgun (WGS) entry which is preliminary data.</text>
</comment>
<dbReference type="OrthoDB" id="9804695at2"/>
<dbReference type="Proteomes" id="UP000321827">
    <property type="component" value="Unassembled WGS sequence"/>
</dbReference>
<evidence type="ECO:0000313" key="2">
    <source>
        <dbReference type="EMBL" id="GEM90853.1"/>
    </source>
</evidence>
<proteinExistence type="predicted"/>
<protein>
    <submittedName>
        <fullName evidence="2">CoA-binding protein</fullName>
    </submittedName>
</protein>
<evidence type="ECO:0000259" key="1">
    <source>
        <dbReference type="SMART" id="SM00881"/>
    </source>
</evidence>
<dbReference type="SMART" id="SM00881">
    <property type="entry name" value="CoA_binding"/>
    <property type="match status" value="1"/>
</dbReference>
<dbReference type="SUPFAM" id="SSF51735">
    <property type="entry name" value="NAD(P)-binding Rossmann-fold domains"/>
    <property type="match status" value="1"/>
</dbReference>
<dbReference type="PANTHER" id="PTHR33303:SF2">
    <property type="entry name" value="COA-BINDING DOMAIN-CONTAINING PROTEIN"/>
    <property type="match status" value="1"/>
</dbReference>
<name>A0A511RMG0_9DEIN</name>
<dbReference type="InterPro" id="IPR003781">
    <property type="entry name" value="CoA-bd"/>
</dbReference>
<reference evidence="2 3" key="1">
    <citation type="submission" date="2019-07" db="EMBL/GenBank/DDBJ databases">
        <title>Whole genome shotgun sequence of Oceanithermus desulfurans NBRC 100063.</title>
        <authorList>
            <person name="Hosoyama A."/>
            <person name="Uohara A."/>
            <person name="Ohji S."/>
            <person name="Ichikawa N."/>
        </authorList>
    </citation>
    <scope>NUCLEOTIDE SEQUENCE [LARGE SCALE GENOMIC DNA]</scope>
    <source>
        <strain evidence="2 3">NBRC 100063</strain>
    </source>
</reference>
<dbReference type="InterPro" id="IPR036291">
    <property type="entry name" value="NAD(P)-bd_dom_sf"/>
</dbReference>